<dbReference type="PANTHER" id="PTHR46401">
    <property type="entry name" value="GLYCOSYLTRANSFERASE WBBK-RELATED"/>
    <property type="match status" value="1"/>
</dbReference>
<dbReference type="InterPro" id="IPR001296">
    <property type="entry name" value="Glyco_trans_1"/>
</dbReference>
<evidence type="ECO:0000259" key="2">
    <source>
        <dbReference type="Pfam" id="PF00534"/>
    </source>
</evidence>
<protein>
    <submittedName>
        <fullName evidence="4">Glycosyltransferase family 4 protein</fullName>
    </submittedName>
</protein>
<evidence type="ECO:0000313" key="4">
    <source>
        <dbReference type="EMBL" id="GAA6408640.1"/>
    </source>
</evidence>
<organism evidence="4 5">
    <name type="scientific">Blautia hominis</name>
    <dbReference type="NCBI Taxonomy" id="2025493"/>
    <lineage>
        <taxon>Bacteria</taxon>
        <taxon>Bacillati</taxon>
        <taxon>Bacillota</taxon>
        <taxon>Clostridia</taxon>
        <taxon>Lachnospirales</taxon>
        <taxon>Lachnospiraceae</taxon>
        <taxon>Blautia</taxon>
    </lineage>
</organism>
<accession>A0ABQ0BB06</accession>
<dbReference type="Proteomes" id="UP001600943">
    <property type="component" value="Unassembled WGS sequence"/>
</dbReference>
<dbReference type="InterPro" id="IPR028098">
    <property type="entry name" value="Glyco_trans_4-like_N"/>
</dbReference>
<feature type="domain" description="Glycosyl transferase family 1" evidence="2">
    <location>
        <begin position="208"/>
        <end position="368"/>
    </location>
</feature>
<evidence type="ECO:0000313" key="5">
    <source>
        <dbReference type="Proteomes" id="UP001600943"/>
    </source>
</evidence>
<comment type="caution">
    <text evidence="4">The sequence shown here is derived from an EMBL/GenBank/DDBJ whole genome shotgun (WGS) entry which is preliminary data.</text>
</comment>
<dbReference type="Pfam" id="PF13439">
    <property type="entry name" value="Glyco_transf_4"/>
    <property type="match status" value="1"/>
</dbReference>
<dbReference type="PANTHER" id="PTHR46401:SF2">
    <property type="entry name" value="GLYCOSYLTRANSFERASE WBBK-RELATED"/>
    <property type="match status" value="1"/>
</dbReference>
<evidence type="ECO:0000256" key="1">
    <source>
        <dbReference type="ARBA" id="ARBA00022679"/>
    </source>
</evidence>
<gene>
    <name evidence="4" type="ORF">K040078D81_27570</name>
</gene>
<sequence length="390" mass="43804">MAGMNSKGNNILNTNGKKNLNIAMLGHKRIPSREGGIEIVVEELATRMVKLGHNVTCYNRKGHHVSGKEFDCDQLTDYKGITLKSVFTLNKKGLAAMTASVAGAFCAAFGKYDVVHFHAEGPCAMLWFPKLFGKKCIATIHGLDHQRAKWGKFASTYIMLGEKCAVKYADEIIVLSEGVQHYFMKTYGRKTRLIPNGVVRPQIRKADIIKQKYGLEKDSYILFLGRLVPEKGLRYLIEAFKKVKTDKKLVIAGGSSDTEEFTNELKKMAENDRRILFTGFIRGQELDEIYSNAYIYTLPSDLEGMPLSLLEAMSYGNCCLVSDIEECASVVEDKALVFKKSVVTELHKKLQSACDDETMVAAYKNKAADFICSKYCWDDVVEKTLEVYRE</sequence>
<keyword evidence="1" id="KW-0808">Transferase</keyword>
<dbReference type="SUPFAM" id="SSF53756">
    <property type="entry name" value="UDP-Glycosyltransferase/glycogen phosphorylase"/>
    <property type="match status" value="1"/>
</dbReference>
<dbReference type="Pfam" id="PF00534">
    <property type="entry name" value="Glycos_transf_1"/>
    <property type="match status" value="1"/>
</dbReference>
<dbReference type="CDD" id="cd03801">
    <property type="entry name" value="GT4_PimA-like"/>
    <property type="match status" value="1"/>
</dbReference>
<name>A0ABQ0BB06_9FIRM</name>
<evidence type="ECO:0000259" key="3">
    <source>
        <dbReference type="Pfam" id="PF13439"/>
    </source>
</evidence>
<feature type="domain" description="Glycosyltransferase subfamily 4-like N-terminal" evidence="3">
    <location>
        <begin position="35"/>
        <end position="198"/>
    </location>
</feature>
<dbReference type="EMBL" id="BAABYW010000001">
    <property type="protein sequence ID" value="GAA6408640.1"/>
    <property type="molecule type" value="Genomic_DNA"/>
</dbReference>
<dbReference type="Gene3D" id="3.40.50.2000">
    <property type="entry name" value="Glycogen Phosphorylase B"/>
    <property type="match status" value="2"/>
</dbReference>
<reference evidence="4 5" key="1">
    <citation type="submission" date="2024-04" db="EMBL/GenBank/DDBJ databases">
        <title>Defined microbial consortia suppress multidrug-resistant proinflammatory Enterobacteriaceae via ecological control.</title>
        <authorList>
            <person name="Furuichi M."/>
            <person name="Kawaguchi T."/>
            <person name="Pust M."/>
            <person name="Yasuma K."/>
            <person name="Plichta D."/>
            <person name="Hasegawa N."/>
            <person name="Ohya T."/>
            <person name="Bhattarai S."/>
            <person name="Sasajima S."/>
            <person name="Aoto Y."/>
            <person name="Tuganbaev T."/>
            <person name="Yaginuma M."/>
            <person name="Ueda M."/>
            <person name="Okahashi N."/>
            <person name="Amafuji K."/>
            <person name="Kiridooshi Y."/>
            <person name="Sugita K."/>
            <person name="Strazar M."/>
            <person name="Skelly A."/>
            <person name="Suda W."/>
            <person name="Hattori M."/>
            <person name="Nakamoto N."/>
            <person name="Caballero S."/>
            <person name="Norman J."/>
            <person name="Olle B."/>
            <person name="Tanoue T."/>
            <person name="Arita M."/>
            <person name="Bucci V."/>
            <person name="Atarashi K."/>
            <person name="Xavier R."/>
            <person name="Honda K."/>
        </authorList>
    </citation>
    <scope>NUCLEOTIDE SEQUENCE [LARGE SCALE GENOMIC DNA]</scope>
    <source>
        <strain evidence="5">k04-0078-D8-1</strain>
    </source>
</reference>
<proteinExistence type="predicted"/>
<keyword evidence="5" id="KW-1185">Reference proteome</keyword>